<evidence type="ECO:0000256" key="1">
    <source>
        <dbReference type="SAM" id="Coils"/>
    </source>
</evidence>
<evidence type="ECO:0000256" key="2">
    <source>
        <dbReference type="SAM" id="MobiDB-lite"/>
    </source>
</evidence>
<name>A0A1X7LCZ3_9BACT</name>
<evidence type="ECO:0000313" key="4">
    <source>
        <dbReference type="Proteomes" id="UP000193355"/>
    </source>
</evidence>
<feature type="region of interest" description="Disordered" evidence="2">
    <location>
        <begin position="142"/>
        <end position="165"/>
    </location>
</feature>
<proteinExistence type="predicted"/>
<sequence length="306" mass="32772">MPELVTTQAVSLAEELWYNALPIGKFYDHRYGEINITPELVTGLAANMGKAPSYPPPVKIGHGDGAPSPGVVKEAVAKADGLYLRMEVDDKAAKEIKDGRYRYMSAEYSPDYLDKITGKKIGAALLGVALVNQPAHPGVKPLFLSDSGSWTQDKESEKGGKDMDPEKLKELEAKIAALESEKKELADKAEEAKKLADGAVEEATKLKRERHEAEVKAFCDDWAAKGVPPVVVDKIKPVLLADGGGVIKLSDAKETDIKTLLGDIFEAIPKVSLRALGDPTAEKQIDAIKLGDDIAACANGPDEGGK</sequence>
<dbReference type="Pfam" id="PF10123">
    <property type="entry name" value="Mu-like_Pro"/>
    <property type="match status" value="1"/>
</dbReference>
<dbReference type="RefSeq" id="WP_085545717.1">
    <property type="nucleotide sequence ID" value="NZ_FXBB01000057.1"/>
</dbReference>
<dbReference type="AlphaFoldDB" id="A0A1X7LCZ3"/>
<reference evidence="4" key="1">
    <citation type="submission" date="2017-04" db="EMBL/GenBank/DDBJ databases">
        <authorList>
            <person name="Varghese N."/>
            <person name="Submissions S."/>
        </authorList>
    </citation>
    <scope>NUCLEOTIDE SEQUENCE [LARGE SCALE GENOMIC DNA]</scope>
    <source>
        <strain evidence="4">USBA 82</strain>
    </source>
</reference>
<protein>
    <submittedName>
        <fullName evidence="3">Mu-like prophage I protein</fullName>
    </submittedName>
</protein>
<dbReference type="InterPro" id="IPR012106">
    <property type="entry name" value="Phage_Mu_Gp1"/>
</dbReference>
<evidence type="ECO:0000313" key="3">
    <source>
        <dbReference type="EMBL" id="SMG51711.1"/>
    </source>
</evidence>
<dbReference type="STRING" id="561720.SAMN06275492_1579"/>
<gene>
    <name evidence="3" type="ORF">SAMN06275492_1579</name>
</gene>
<dbReference type="Proteomes" id="UP000193355">
    <property type="component" value="Unassembled WGS sequence"/>
</dbReference>
<dbReference type="EMBL" id="FXBB01000057">
    <property type="protein sequence ID" value="SMG51711.1"/>
    <property type="molecule type" value="Genomic_DNA"/>
</dbReference>
<keyword evidence="1" id="KW-0175">Coiled coil</keyword>
<dbReference type="OrthoDB" id="1805720at2"/>
<feature type="compositionally biased region" description="Basic and acidic residues" evidence="2">
    <location>
        <begin position="152"/>
        <end position="165"/>
    </location>
</feature>
<feature type="coiled-coil region" evidence="1">
    <location>
        <begin position="168"/>
        <end position="216"/>
    </location>
</feature>
<organism evidence="3 4">
    <name type="scientific">Dethiosulfovibrio salsuginis</name>
    <dbReference type="NCBI Taxonomy" id="561720"/>
    <lineage>
        <taxon>Bacteria</taxon>
        <taxon>Thermotogati</taxon>
        <taxon>Synergistota</taxon>
        <taxon>Synergistia</taxon>
        <taxon>Synergistales</taxon>
        <taxon>Dethiosulfovibrionaceae</taxon>
        <taxon>Dethiosulfovibrio</taxon>
    </lineage>
</organism>
<accession>A0A1X7LCZ3</accession>
<keyword evidence="4" id="KW-1185">Reference proteome</keyword>